<comment type="caution">
    <text evidence="4">The sequence shown here is derived from an EMBL/GenBank/DDBJ whole genome shotgun (WGS) entry which is preliminary data.</text>
</comment>
<dbReference type="InterPro" id="IPR045112">
    <property type="entry name" value="PPAN-like"/>
</dbReference>
<keyword evidence="2" id="KW-0812">Transmembrane</keyword>
<feature type="transmembrane region" description="Helical" evidence="2">
    <location>
        <begin position="69"/>
        <end position="86"/>
    </location>
</feature>
<dbReference type="GO" id="GO:0006364">
    <property type="term" value="P:rRNA processing"/>
    <property type="evidence" value="ECO:0007669"/>
    <property type="project" value="InterPro"/>
</dbReference>
<dbReference type="GO" id="GO:0030687">
    <property type="term" value="C:preribosome, large subunit precursor"/>
    <property type="evidence" value="ECO:0007669"/>
    <property type="project" value="TreeGrafter"/>
</dbReference>
<dbReference type="EMBL" id="JAKWFO010000014">
    <property type="protein sequence ID" value="KAI9632564.1"/>
    <property type="molecule type" value="Genomic_DNA"/>
</dbReference>
<name>A0AA38LSJ5_9TREE</name>
<dbReference type="PANTHER" id="PTHR12661">
    <property type="entry name" value="PETER PAN-RELATED"/>
    <property type="match status" value="1"/>
</dbReference>
<keyword evidence="2" id="KW-1133">Transmembrane helix</keyword>
<feature type="compositionally biased region" description="Basic and acidic residues" evidence="1">
    <location>
        <begin position="329"/>
        <end position="360"/>
    </location>
</feature>
<keyword evidence="5" id="KW-1185">Reference proteome</keyword>
<feature type="compositionally biased region" description="Basic and acidic residues" evidence="1">
    <location>
        <begin position="284"/>
        <end position="293"/>
    </location>
</feature>
<proteinExistence type="predicted"/>
<accession>A0AA38LSJ5</accession>
<sequence length="488" mass="53957">MGARRKKNRTHLKGGDRGEDDDSAPKSFVIKSGSVTKSVSQLVRDVRQVMEPNTATRLRERPNARLRDYLTIAPTLGVTHLLAFTLTEAANVHLRMARMPQGPTLTFRVNRYSLMKDLVNSSLKNIGKAPGTEYRNPPLLVLNNFTQQPGAKPLPQLKLMSTMFQGLFPAISVERSALPSFRRVLLISYNPTTNLISIRHYTITVRAHGVSRRVRKLLTSSSVSARIPNLSSKDDIADYLLRRVGTPGSETTETTASTSGYESAGDTDGSEAESDTNAVELPDDYGRGNKKGDRKAVRLVEIGPRMELRLIKVVEGLVGSKKGEGETVFHEFEQKSKTQANDMKRKHDERRALKDARRAEQAANVARKKAEKEKASKKAGGGDDDDDDDEEEEEGDDVDLSGLSDVDVDPDEVLQRRREIKAAKAAGGDQGDEEEDEDDEFAYEDAGMEDEDDDDEGDWDADVGAGEVSEEEEEESEDEAPPRPAKKK</sequence>
<feature type="compositionally biased region" description="Basic and acidic residues" evidence="1">
    <location>
        <begin position="413"/>
        <end position="422"/>
    </location>
</feature>
<evidence type="ECO:0000256" key="1">
    <source>
        <dbReference type="SAM" id="MobiDB-lite"/>
    </source>
</evidence>
<keyword evidence="2" id="KW-0472">Membrane</keyword>
<dbReference type="GO" id="GO:0000027">
    <property type="term" value="P:ribosomal large subunit assembly"/>
    <property type="evidence" value="ECO:0007669"/>
    <property type="project" value="TreeGrafter"/>
</dbReference>
<feature type="non-terminal residue" evidence="4">
    <location>
        <position position="488"/>
    </location>
</feature>
<feature type="region of interest" description="Disordered" evidence="1">
    <location>
        <begin position="244"/>
        <end position="293"/>
    </location>
</feature>
<reference evidence="4" key="1">
    <citation type="journal article" date="2022" name="G3 (Bethesda)">
        <title>High quality genome of the basidiomycete yeast Dioszegia hungarica PDD-24b-2 isolated from cloud water.</title>
        <authorList>
            <person name="Jarrige D."/>
            <person name="Haridas S."/>
            <person name="Bleykasten-Grosshans C."/>
            <person name="Joly M."/>
            <person name="Nadalig T."/>
            <person name="Sancelme M."/>
            <person name="Vuilleumier S."/>
            <person name="Grigoriev I.V."/>
            <person name="Amato P."/>
            <person name="Bringel F."/>
        </authorList>
    </citation>
    <scope>NUCLEOTIDE SEQUENCE</scope>
    <source>
        <strain evidence="4">PDD-24b-2</strain>
    </source>
</reference>
<evidence type="ECO:0000259" key="3">
    <source>
        <dbReference type="PROSITE" id="PS50833"/>
    </source>
</evidence>
<dbReference type="AlphaFoldDB" id="A0AA38LSJ5"/>
<dbReference type="RefSeq" id="XP_052942341.1">
    <property type="nucleotide sequence ID" value="XM_053093680.1"/>
</dbReference>
<dbReference type="PROSITE" id="PS50833">
    <property type="entry name" value="BRIX"/>
    <property type="match status" value="1"/>
</dbReference>
<dbReference type="Proteomes" id="UP001164286">
    <property type="component" value="Unassembled WGS sequence"/>
</dbReference>
<protein>
    <submittedName>
        <fullName evidence="4">Brix domain-containing protein</fullName>
    </submittedName>
</protein>
<evidence type="ECO:0000256" key="2">
    <source>
        <dbReference type="SAM" id="Phobius"/>
    </source>
</evidence>
<dbReference type="GeneID" id="77732885"/>
<feature type="compositionally biased region" description="Acidic residues" evidence="1">
    <location>
        <begin position="382"/>
        <end position="399"/>
    </location>
</feature>
<evidence type="ECO:0000313" key="4">
    <source>
        <dbReference type="EMBL" id="KAI9632564.1"/>
    </source>
</evidence>
<dbReference type="Pfam" id="PF04427">
    <property type="entry name" value="Brix"/>
    <property type="match status" value="1"/>
</dbReference>
<feature type="compositionally biased region" description="Low complexity" evidence="1">
    <location>
        <begin position="245"/>
        <end position="264"/>
    </location>
</feature>
<evidence type="ECO:0000313" key="5">
    <source>
        <dbReference type="Proteomes" id="UP001164286"/>
    </source>
</evidence>
<feature type="region of interest" description="Disordered" evidence="1">
    <location>
        <begin position="329"/>
        <end position="488"/>
    </location>
</feature>
<feature type="compositionally biased region" description="Acidic residues" evidence="1">
    <location>
        <begin position="430"/>
        <end position="461"/>
    </location>
</feature>
<feature type="compositionally biased region" description="Acidic residues" evidence="1">
    <location>
        <begin position="468"/>
        <end position="479"/>
    </location>
</feature>
<gene>
    <name evidence="4" type="ORF">MKK02DRAFT_5949</name>
</gene>
<dbReference type="InterPro" id="IPR007109">
    <property type="entry name" value="Brix"/>
</dbReference>
<dbReference type="SMART" id="SM00879">
    <property type="entry name" value="Brix"/>
    <property type="match status" value="1"/>
</dbReference>
<dbReference type="PANTHER" id="PTHR12661:SF5">
    <property type="entry name" value="SUPPRESSOR OF SWI4 1 HOMOLOG"/>
    <property type="match status" value="1"/>
</dbReference>
<feature type="region of interest" description="Disordered" evidence="1">
    <location>
        <begin position="1"/>
        <end position="27"/>
    </location>
</feature>
<feature type="compositionally biased region" description="Basic residues" evidence="1">
    <location>
        <begin position="1"/>
        <end position="12"/>
    </location>
</feature>
<feature type="domain" description="Brix" evidence="3">
    <location>
        <begin position="25"/>
        <end position="319"/>
    </location>
</feature>
<organism evidence="4 5">
    <name type="scientific">Dioszegia hungarica</name>
    <dbReference type="NCBI Taxonomy" id="4972"/>
    <lineage>
        <taxon>Eukaryota</taxon>
        <taxon>Fungi</taxon>
        <taxon>Dikarya</taxon>
        <taxon>Basidiomycota</taxon>
        <taxon>Agaricomycotina</taxon>
        <taxon>Tremellomycetes</taxon>
        <taxon>Tremellales</taxon>
        <taxon>Bulleribasidiaceae</taxon>
        <taxon>Dioszegia</taxon>
    </lineage>
</organism>
<dbReference type="GO" id="GO:0019843">
    <property type="term" value="F:rRNA binding"/>
    <property type="evidence" value="ECO:0007669"/>
    <property type="project" value="InterPro"/>
</dbReference>